<dbReference type="InterPro" id="IPR050463">
    <property type="entry name" value="Gfo/Idh/MocA_oxidrdct_glycsds"/>
</dbReference>
<dbReference type="InterPro" id="IPR036291">
    <property type="entry name" value="NAD(P)-bd_dom_sf"/>
</dbReference>
<protein>
    <submittedName>
        <fullName evidence="3">Gfo/Idh/MocA family oxidoreductase</fullName>
    </submittedName>
</protein>
<feature type="domain" description="Gfo/Idh/MocA-like oxidoreductase N-terminal" evidence="2">
    <location>
        <begin position="4"/>
        <end position="123"/>
    </location>
</feature>
<dbReference type="PANTHER" id="PTHR43818:SF11">
    <property type="entry name" value="BCDNA.GH03377"/>
    <property type="match status" value="1"/>
</dbReference>
<evidence type="ECO:0000313" key="4">
    <source>
        <dbReference type="Proteomes" id="UP001271769"/>
    </source>
</evidence>
<accession>A0ABU5E2H9</accession>
<dbReference type="Gene3D" id="3.30.360.10">
    <property type="entry name" value="Dihydrodipicolinate Reductase, domain 2"/>
    <property type="match status" value="1"/>
</dbReference>
<keyword evidence="4" id="KW-1185">Reference proteome</keyword>
<reference evidence="3 4" key="1">
    <citation type="journal article" date="2013" name="Antonie Van Leeuwenhoek">
        <title>Dongia rigui sp. nov., isolated from freshwater of a large wetland in Korea.</title>
        <authorList>
            <person name="Baik K.S."/>
            <person name="Hwang Y.M."/>
            <person name="Choi J.S."/>
            <person name="Kwon J."/>
            <person name="Seong C.N."/>
        </authorList>
    </citation>
    <scope>NUCLEOTIDE SEQUENCE [LARGE SCALE GENOMIC DNA]</scope>
    <source>
        <strain evidence="3 4">04SU4-P</strain>
    </source>
</reference>
<evidence type="ECO:0000313" key="3">
    <source>
        <dbReference type="EMBL" id="MDY0873684.1"/>
    </source>
</evidence>
<evidence type="ECO:0000256" key="1">
    <source>
        <dbReference type="ARBA" id="ARBA00023002"/>
    </source>
</evidence>
<dbReference type="Gene3D" id="3.40.50.720">
    <property type="entry name" value="NAD(P)-binding Rossmann-like Domain"/>
    <property type="match status" value="1"/>
</dbReference>
<dbReference type="SUPFAM" id="SSF51735">
    <property type="entry name" value="NAD(P)-binding Rossmann-fold domains"/>
    <property type="match status" value="1"/>
</dbReference>
<name>A0ABU5E2H9_9PROT</name>
<sequence>MTRLRIGVFGAGMVAQVEHVPNLVHLREKFELVAVADPSAKARGFMESRFGVATDPSFDALLQRKLDAVLIAAPDFAHVSAVEKALTAGLHVLAEKPLCYDPKDADRLIAAQKAAGKVVQVAYMKRFDQSYAAALGLIEGLGAKLRYISVEKTEPDASYQMGHHFYRASDDVTPEMIAEGRAETQKQVTAALGKSISGAVFRGYTGAFCSSLVHDVNLVHGFLEHLGIKQVEASAAHVFAGAEGASATMRVGGDQALWQMVHINVPHLAEYRERVALHFDDRIVELVFPAPYLNHQPTRLIVQRSNGQRYETTEVRDGFAEPYIAELEGFHMAVTSGAPVKTGIAHAKTDMTLIASIGKLAAA</sequence>
<comment type="caution">
    <text evidence="3">The sequence shown here is derived from an EMBL/GenBank/DDBJ whole genome shotgun (WGS) entry which is preliminary data.</text>
</comment>
<gene>
    <name evidence="3" type="ORF">SMD31_17215</name>
</gene>
<dbReference type="EMBL" id="JAXCLX010000003">
    <property type="protein sequence ID" value="MDY0873684.1"/>
    <property type="molecule type" value="Genomic_DNA"/>
</dbReference>
<organism evidence="3 4">
    <name type="scientific">Dongia rigui</name>
    <dbReference type="NCBI Taxonomy" id="940149"/>
    <lineage>
        <taxon>Bacteria</taxon>
        <taxon>Pseudomonadati</taxon>
        <taxon>Pseudomonadota</taxon>
        <taxon>Alphaproteobacteria</taxon>
        <taxon>Rhodospirillales</taxon>
        <taxon>Dongiaceae</taxon>
        <taxon>Dongia</taxon>
    </lineage>
</organism>
<dbReference type="Proteomes" id="UP001271769">
    <property type="component" value="Unassembled WGS sequence"/>
</dbReference>
<proteinExistence type="predicted"/>
<evidence type="ECO:0000259" key="2">
    <source>
        <dbReference type="Pfam" id="PF01408"/>
    </source>
</evidence>
<dbReference type="InterPro" id="IPR000683">
    <property type="entry name" value="Gfo/Idh/MocA-like_OxRdtase_N"/>
</dbReference>
<dbReference type="PANTHER" id="PTHR43818">
    <property type="entry name" value="BCDNA.GH03377"/>
    <property type="match status" value="1"/>
</dbReference>
<dbReference type="Pfam" id="PF01408">
    <property type="entry name" value="GFO_IDH_MocA"/>
    <property type="match status" value="1"/>
</dbReference>
<keyword evidence="1" id="KW-0560">Oxidoreductase</keyword>
<dbReference type="RefSeq" id="WP_320502158.1">
    <property type="nucleotide sequence ID" value="NZ_JAXCLX010000003.1"/>
</dbReference>